<protein>
    <recommendedName>
        <fullName evidence="3">Serine dehydrogenase proteinase</fullName>
    </recommendedName>
</protein>
<evidence type="ECO:0000313" key="1">
    <source>
        <dbReference type="EMBL" id="KHE93094.1"/>
    </source>
</evidence>
<dbReference type="EMBL" id="JRYO01000073">
    <property type="protein sequence ID" value="KHE93094.1"/>
    <property type="molecule type" value="Genomic_DNA"/>
</dbReference>
<dbReference type="eggNOG" id="COG0616">
    <property type="taxonomic scope" value="Bacteria"/>
</dbReference>
<dbReference type="Gene3D" id="3.90.226.10">
    <property type="entry name" value="2-enoyl-CoA Hydratase, Chain A, domain 1"/>
    <property type="match status" value="1"/>
</dbReference>
<dbReference type="AlphaFoldDB" id="A0A0B0EKI7"/>
<dbReference type="Pfam" id="PF01972">
    <property type="entry name" value="SDH_protease"/>
    <property type="match status" value="1"/>
</dbReference>
<evidence type="ECO:0000313" key="2">
    <source>
        <dbReference type="Proteomes" id="UP000030652"/>
    </source>
</evidence>
<dbReference type="InterPro" id="IPR002825">
    <property type="entry name" value="Pept_S49_ser-pept_pro"/>
</dbReference>
<organism evidence="1 2">
    <name type="scientific">Candidatus Scalindua brodae</name>
    <dbReference type="NCBI Taxonomy" id="237368"/>
    <lineage>
        <taxon>Bacteria</taxon>
        <taxon>Pseudomonadati</taxon>
        <taxon>Planctomycetota</taxon>
        <taxon>Candidatus Brocadiia</taxon>
        <taxon>Candidatus Brocadiales</taxon>
        <taxon>Candidatus Scalinduaceae</taxon>
        <taxon>Candidatus Scalindua</taxon>
    </lineage>
</organism>
<proteinExistence type="predicted"/>
<dbReference type="PANTHER" id="PTHR35984:SF1">
    <property type="entry name" value="PERIPLASMIC SERINE PROTEASE"/>
    <property type="match status" value="1"/>
</dbReference>
<dbReference type="SUPFAM" id="SSF52096">
    <property type="entry name" value="ClpP/crotonase"/>
    <property type="match status" value="1"/>
</dbReference>
<dbReference type="InterPro" id="IPR029045">
    <property type="entry name" value="ClpP/crotonase-like_dom_sf"/>
</dbReference>
<name>A0A0B0EKI7_9BACT</name>
<evidence type="ECO:0008006" key="3">
    <source>
        <dbReference type="Google" id="ProtNLM"/>
    </source>
</evidence>
<reference evidence="1 2" key="1">
    <citation type="submission" date="2014-10" db="EMBL/GenBank/DDBJ databases">
        <title>Draft genome of anammox bacterium scalindua brodae, obtained using differential coverage binning of sequence data from two enrichment reactors.</title>
        <authorList>
            <person name="Speth D.R."/>
            <person name="Russ L."/>
            <person name="Kartal B."/>
            <person name="Op den Camp H.J."/>
            <person name="Dutilh B.E."/>
            <person name="Jetten M.S."/>
        </authorList>
    </citation>
    <scope>NUCLEOTIDE SEQUENCE [LARGE SCALE GENOMIC DNA]</scope>
    <source>
        <strain evidence="1">RU1</strain>
    </source>
</reference>
<comment type="caution">
    <text evidence="1">The sequence shown here is derived from an EMBL/GenBank/DDBJ whole genome shotgun (WGS) entry which is preliminary data.</text>
</comment>
<sequence>MQKAERVFHLNKIEEERNSKVIVYITSDRQPLQFCSGVIATDILTLFYTHLKKIGKADKISLCIRSSGGNLDAPWPLVNLIREYCKEFEIIVLSKALSAGTLIALGANKIVMTPIAQLSPIDPKKNIVNKSEKQIGLEVEDVISFINLAKEKIGLTEQTCLSEILKSLVNDVPTYALGSVNRTHSLIRSLSSNLLMLHLKDGEEGEKQKNIIVEYLTEKLFSHLHLINRKEAKETVGFGDIIEYADNELEILINNVDDTYSQELELTEPFIPLKVLGENATTSYTSKRAILESIEITNTFVSELEITKIQTEPEPQVNVKVKFQGWK</sequence>
<gene>
    <name evidence="1" type="ORF">SCABRO_01148</name>
</gene>
<dbReference type="Proteomes" id="UP000030652">
    <property type="component" value="Unassembled WGS sequence"/>
</dbReference>
<dbReference type="PANTHER" id="PTHR35984">
    <property type="entry name" value="PERIPLASMIC SERINE PROTEASE"/>
    <property type="match status" value="1"/>
</dbReference>
<accession>A0A0B0EKI7</accession>
<dbReference type="GO" id="GO:0016020">
    <property type="term" value="C:membrane"/>
    <property type="evidence" value="ECO:0007669"/>
    <property type="project" value="InterPro"/>
</dbReference>